<feature type="domain" description="HTH cro/C1-type" evidence="1">
    <location>
        <begin position="21"/>
        <end position="75"/>
    </location>
</feature>
<evidence type="ECO:0000313" key="3">
    <source>
        <dbReference type="Proteomes" id="UP001242480"/>
    </source>
</evidence>
<dbReference type="Proteomes" id="UP001242480">
    <property type="component" value="Unassembled WGS sequence"/>
</dbReference>
<dbReference type="RefSeq" id="WP_307275359.1">
    <property type="nucleotide sequence ID" value="NZ_JAUSVX010000007.1"/>
</dbReference>
<dbReference type="InterPro" id="IPR010982">
    <property type="entry name" value="Lambda_DNA-bd_dom_sf"/>
</dbReference>
<evidence type="ECO:0000313" key="2">
    <source>
        <dbReference type="EMBL" id="MDQ0470965.1"/>
    </source>
</evidence>
<comment type="caution">
    <text evidence="2">The sequence shown here is derived from an EMBL/GenBank/DDBJ whole genome shotgun (WGS) entry which is preliminary data.</text>
</comment>
<reference evidence="2 3" key="1">
    <citation type="submission" date="2023-07" db="EMBL/GenBank/DDBJ databases">
        <title>Genomic Encyclopedia of Type Strains, Phase IV (KMG-IV): sequencing the most valuable type-strain genomes for metagenomic binning, comparative biology and taxonomic classification.</title>
        <authorList>
            <person name="Goeker M."/>
        </authorList>
    </citation>
    <scope>NUCLEOTIDE SEQUENCE [LARGE SCALE GENOMIC DNA]</scope>
    <source>
        <strain evidence="2 3">DSM 19619</strain>
    </source>
</reference>
<organism evidence="2 3">
    <name type="scientific">Labrys wisconsinensis</name>
    <dbReference type="NCBI Taxonomy" id="425677"/>
    <lineage>
        <taxon>Bacteria</taxon>
        <taxon>Pseudomonadati</taxon>
        <taxon>Pseudomonadota</taxon>
        <taxon>Alphaproteobacteria</taxon>
        <taxon>Hyphomicrobiales</taxon>
        <taxon>Xanthobacteraceae</taxon>
        <taxon>Labrys</taxon>
    </lineage>
</organism>
<proteinExistence type="predicted"/>
<dbReference type="CDD" id="cd00093">
    <property type="entry name" value="HTH_XRE"/>
    <property type="match status" value="1"/>
</dbReference>
<name>A0ABU0J9L2_9HYPH</name>
<sequence length="256" mass="27599">MTLVADSAFSDEQSRAIAAAVREALARRRISRQRLADEARISISTLEKALAGRRPFTLATTIRLEEALGVRLRRAEDAAPASSGGLAPDALGSYARPAVRWIEGSYLTLRPSFGDVGAIYAYRTEIGWDEQAEALAFRESERLDTAFTQFGSVSVPNQSGHIYLVTNRHGQHRLIVLGRPTIAGAMYGILTTLQAGRGSQLTPVSAPIALVPIGPGAAVPAFGRVTPAERWYSAYRDQLAKVTEDGFAMFLASPRG</sequence>
<keyword evidence="3" id="KW-1185">Reference proteome</keyword>
<dbReference type="PROSITE" id="PS50943">
    <property type="entry name" value="HTH_CROC1"/>
    <property type="match status" value="1"/>
</dbReference>
<dbReference type="SMART" id="SM00530">
    <property type="entry name" value="HTH_XRE"/>
    <property type="match status" value="1"/>
</dbReference>
<dbReference type="SUPFAM" id="SSF47413">
    <property type="entry name" value="lambda repressor-like DNA-binding domains"/>
    <property type="match status" value="1"/>
</dbReference>
<evidence type="ECO:0000259" key="1">
    <source>
        <dbReference type="PROSITE" id="PS50943"/>
    </source>
</evidence>
<accession>A0ABU0J9L2</accession>
<dbReference type="Gene3D" id="1.10.260.40">
    <property type="entry name" value="lambda repressor-like DNA-binding domains"/>
    <property type="match status" value="1"/>
</dbReference>
<dbReference type="InterPro" id="IPR001387">
    <property type="entry name" value="Cro/C1-type_HTH"/>
</dbReference>
<dbReference type="EMBL" id="JAUSVX010000007">
    <property type="protein sequence ID" value="MDQ0470965.1"/>
    <property type="molecule type" value="Genomic_DNA"/>
</dbReference>
<gene>
    <name evidence="2" type="ORF">QO011_003984</name>
</gene>
<protein>
    <submittedName>
        <fullName evidence="2">Transcriptional regulator with XRE-family HTH domain</fullName>
    </submittedName>
</protein>